<evidence type="ECO:0000313" key="3">
    <source>
        <dbReference type="Proteomes" id="UP000636800"/>
    </source>
</evidence>
<dbReference type="AlphaFoldDB" id="A0A835QXX4"/>
<reference evidence="3 4" key="1">
    <citation type="journal article" date="2020" name="Nat. Food">
        <title>A phased Vanilla planifolia genome enables genetic improvement of flavour and production.</title>
        <authorList>
            <person name="Hasing T."/>
            <person name="Tang H."/>
            <person name="Brym M."/>
            <person name="Khazi F."/>
            <person name="Huang T."/>
            <person name="Chambers A.H."/>
        </authorList>
    </citation>
    <scope>NUCLEOTIDE SEQUENCE [LARGE SCALE GENOMIC DNA]</scope>
    <source>
        <tissue evidence="1">Leaf</tissue>
    </source>
</reference>
<gene>
    <name evidence="2" type="ORF">HPP92_013059</name>
    <name evidence="1" type="ORF">HPP92_013528</name>
</gene>
<name>A0A835QXX4_VANPL</name>
<dbReference type="Proteomes" id="UP000636800">
    <property type="component" value="Chromosome 6"/>
</dbReference>
<dbReference type="Proteomes" id="UP000639772">
    <property type="component" value="Chromosome 6"/>
</dbReference>
<protein>
    <recommendedName>
        <fullName evidence="5">Ras-associating domain-containing protein</fullName>
    </recommendedName>
</protein>
<evidence type="ECO:0008006" key="5">
    <source>
        <dbReference type="Google" id="ProtNLM"/>
    </source>
</evidence>
<accession>A0A835QXX4</accession>
<evidence type="ECO:0000313" key="4">
    <source>
        <dbReference type="Proteomes" id="UP000639772"/>
    </source>
</evidence>
<proteinExistence type="predicted"/>
<comment type="caution">
    <text evidence="1">The sequence shown here is derived from an EMBL/GenBank/DDBJ whole genome shotgun (WGS) entry which is preliminary data.</text>
</comment>
<organism evidence="1 3">
    <name type="scientific">Vanilla planifolia</name>
    <name type="common">Vanilla</name>
    <dbReference type="NCBI Taxonomy" id="51239"/>
    <lineage>
        <taxon>Eukaryota</taxon>
        <taxon>Viridiplantae</taxon>
        <taxon>Streptophyta</taxon>
        <taxon>Embryophyta</taxon>
        <taxon>Tracheophyta</taxon>
        <taxon>Spermatophyta</taxon>
        <taxon>Magnoliopsida</taxon>
        <taxon>Liliopsida</taxon>
        <taxon>Asparagales</taxon>
        <taxon>Orchidaceae</taxon>
        <taxon>Vanilloideae</taxon>
        <taxon>Vanilleae</taxon>
        <taxon>Vanilla</taxon>
    </lineage>
</organism>
<dbReference type="EMBL" id="JADCNL010000006">
    <property type="protein sequence ID" value="KAG0476687.1"/>
    <property type="molecule type" value="Genomic_DNA"/>
</dbReference>
<keyword evidence="3" id="KW-1185">Reference proteome</keyword>
<evidence type="ECO:0000313" key="2">
    <source>
        <dbReference type="EMBL" id="KAG0478340.1"/>
    </source>
</evidence>
<sequence>MEAPSSLQKRLHRTNEPWKTVEKWKEDKRDCGKMMMIGVKILGVSDHCTNRLLVQEDDTVAGVIRAVLDRHDRFHRFPALGKNAGDFHLCCVDACGSCGHALDPRESIGCAVSCGGSDLFALRRVAAPRPAEKGKRRKDVFFVRQLRSFSCFAHRS</sequence>
<evidence type="ECO:0000313" key="1">
    <source>
        <dbReference type="EMBL" id="KAG0476687.1"/>
    </source>
</evidence>
<dbReference type="EMBL" id="JADCNM010000006">
    <property type="protein sequence ID" value="KAG0478340.1"/>
    <property type="molecule type" value="Genomic_DNA"/>
</dbReference>